<comment type="caution">
    <text evidence="3">The sequence shown here is derived from an EMBL/GenBank/DDBJ whole genome shotgun (WGS) entry which is preliminary data.</text>
</comment>
<evidence type="ECO:0000256" key="1">
    <source>
        <dbReference type="SAM" id="SignalP"/>
    </source>
</evidence>
<dbReference type="PROSITE" id="PS51257">
    <property type="entry name" value="PROKAR_LIPOPROTEIN"/>
    <property type="match status" value="1"/>
</dbReference>
<feature type="signal peptide" evidence="1">
    <location>
        <begin position="1"/>
        <end position="29"/>
    </location>
</feature>
<dbReference type="InterPro" id="IPR025411">
    <property type="entry name" value="DUF4136"/>
</dbReference>
<feature type="domain" description="DUF4136" evidence="2">
    <location>
        <begin position="37"/>
        <end position="198"/>
    </location>
</feature>
<proteinExistence type="predicted"/>
<gene>
    <name evidence="3" type="ORF">BST86_08430</name>
</gene>
<accession>A0A2S9WUH2</accession>
<reference evidence="3 4" key="1">
    <citation type="submission" date="2016-11" db="EMBL/GenBank/DDBJ databases">
        <title>Trade-off between light-utilization and light-protection in marine flavobacteria.</title>
        <authorList>
            <person name="Kumagai Y."/>
        </authorList>
    </citation>
    <scope>NUCLEOTIDE SEQUENCE [LARGE SCALE GENOMIC DNA]</scope>
    <source>
        <strain evidence="3 4">JCM 17109</strain>
    </source>
</reference>
<dbReference type="EMBL" id="MQUC01000003">
    <property type="protein sequence ID" value="PRP67123.1"/>
    <property type="molecule type" value="Genomic_DNA"/>
</dbReference>
<dbReference type="AlphaFoldDB" id="A0A2S9WUH2"/>
<dbReference type="Proteomes" id="UP000239532">
    <property type="component" value="Unassembled WGS sequence"/>
</dbReference>
<dbReference type="Pfam" id="PF13590">
    <property type="entry name" value="DUF4136"/>
    <property type="match status" value="1"/>
</dbReference>
<feature type="chain" id="PRO_5015648663" description="DUF4136 domain-containing protein" evidence="1">
    <location>
        <begin position="30"/>
        <end position="201"/>
    </location>
</feature>
<keyword evidence="1" id="KW-0732">Signal</keyword>
<dbReference type="Gene3D" id="3.30.160.670">
    <property type="match status" value="1"/>
</dbReference>
<evidence type="ECO:0000313" key="3">
    <source>
        <dbReference type="EMBL" id="PRP67123.1"/>
    </source>
</evidence>
<evidence type="ECO:0000259" key="2">
    <source>
        <dbReference type="Pfam" id="PF13590"/>
    </source>
</evidence>
<protein>
    <recommendedName>
        <fullName evidence="2">DUF4136 domain-containing protein</fullName>
    </recommendedName>
</protein>
<evidence type="ECO:0000313" key="4">
    <source>
        <dbReference type="Proteomes" id="UP000239532"/>
    </source>
</evidence>
<sequence>MKIKTMKILKPLFFILTVALIYSCGPAVNTTKPTDDSLKKYQSFSYLPNSAIEMPDMAMNDDVNTLVIQQINDRMMDAGYELDRTKPDLLVLVSTKVDETTETTTDPVYARYGYYNRPGLRVNSYYNNYYYNGYNTFPTVVGYDTDTYNYKDGTLIIQLVDRESRETVWKGISSTSIYNSGDTAAMTSLVNAIFEEYPLLK</sequence>
<keyword evidence="4" id="KW-1185">Reference proteome</keyword>
<name>A0A2S9WUH2_9FLAO</name>
<organism evidence="3 4">
    <name type="scientific">Nonlabens agnitus</name>
    <dbReference type="NCBI Taxonomy" id="870484"/>
    <lineage>
        <taxon>Bacteria</taxon>
        <taxon>Pseudomonadati</taxon>
        <taxon>Bacteroidota</taxon>
        <taxon>Flavobacteriia</taxon>
        <taxon>Flavobacteriales</taxon>
        <taxon>Flavobacteriaceae</taxon>
        <taxon>Nonlabens</taxon>
    </lineage>
</organism>